<gene>
    <name evidence="2" type="ORF">AMTR_s01811p00005700</name>
</gene>
<accession>W1P524</accession>
<keyword evidence="3" id="KW-1185">Reference proteome</keyword>
<evidence type="ECO:0000313" key="2">
    <source>
        <dbReference type="EMBL" id="ERN02744.1"/>
    </source>
</evidence>
<dbReference type="Proteomes" id="UP000017836">
    <property type="component" value="Unassembled WGS sequence"/>
</dbReference>
<evidence type="ECO:0000256" key="1">
    <source>
        <dbReference type="SAM" id="MobiDB-lite"/>
    </source>
</evidence>
<evidence type="ECO:0000313" key="3">
    <source>
        <dbReference type="Proteomes" id="UP000017836"/>
    </source>
</evidence>
<feature type="non-terminal residue" evidence="2">
    <location>
        <position position="65"/>
    </location>
</feature>
<feature type="compositionally biased region" description="Basic and acidic residues" evidence="1">
    <location>
        <begin position="10"/>
        <end position="65"/>
    </location>
</feature>
<dbReference type="HOGENOM" id="CLU_2856443_0_0_1"/>
<sequence length="65" mass="7312">MVGESYVDEVGVHGKEPNSNRDAKSRERTDRKSVADEDQTNGKEHSDVDDRSSKERFGNGFVVKE</sequence>
<dbReference type="Gramene" id="ERN02744">
    <property type="protein sequence ID" value="ERN02744"/>
    <property type="gene ID" value="AMTR_s01811p00005700"/>
</dbReference>
<dbReference type="AlphaFoldDB" id="W1P524"/>
<proteinExistence type="predicted"/>
<protein>
    <submittedName>
        <fullName evidence="2">Uncharacterized protein</fullName>
    </submittedName>
</protein>
<reference evidence="3" key="1">
    <citation type="journal article" date="2013" name="Science">
        <title>The Amborella genome and the evolution of flowering plants.</title>
        <authorList>
            <consortium name="Amborella Genome Project"/>
        </authorList>
    </citation>
    <scope>NUCLEOTIDE SEQUENCE [LARGE SCALE GENOMIC DNA]</scope>
</reference>
<dbReference type="EMBL" id="KI394486">
    <property type="protein sequence ID" value="ERN02744.1"/>
    <property type="molecule type" value="Genomic_DNA"/>
</dbReference>
<name>W1P524_AMBTC</name>
<feature type="region of interest" description="Disordered" evidence="1">
    <location>
        <begin position="1"/>
        <end position="65"/>
    </location>
</feature>
<organism evidence="2 3">
    <name type="scientific">Amborella trichopoda</name>
    <dbReference type="NCBI Taxonomy" id="13333"/>
    <lineage>
        <taxon>Eukaryota</taxon>
        <taxon>Viridiplantae</taxon>
        <taxon>Streptophyta</taxon>
        <taxon>Embryophyta</taxon>
        <taxon>Tracheophyta</taxon>
        <taxon>Spermatophyta</taxon>
        <taxon>Magnoliopsida</taxon>
        <taxon>Amborellales</taxon>
        <taxon>Amborellaceae</taxon>
        <taxon>Amborella</taxon>
    </lineage>
</organism>